<evidence type="ECO:0000256" key="7">
    <source>
        <dbReference type="SAM" id="MobiDB-lite"/>
    </source>
</evidence>
<proteinExistence type="inferred from homology"/>
<sequence>MAVTVSSLLRSSNTGPITVTQFTDVLQRTWTDSRRFRPGTAAVLPKRLGLAVSGGADSMALAYLCREWEKQQQRNNPIGNPTHRTNDDDVRVTAFIVDHKARPESTTEAQTVSAWLQALGLQTSILPLTWPSSSLTSSAFETHARRLRYRAIGEACRERRIEALLMGHHQDDNVETTIWRLASGAKGAAGLTGIPGLARIPECHGLWGVAESGNSIFVSPGDFVPDLAGQGRHQHQHQQEGAKIQVAAGGIHIARPLLSFRKSSLVATCVQNGVPFVDDPTNFDPTLTPRNAIRLMLSKDSLPRALTNPSILSLIERSQGRVRESYRLSDETLVKSCRLLDVNFRVGAMTVHFLPSHSALKASSRGQGDQENQEQEQEQKQENPLQPLAEIQALTLRRITELLSPFPENHWPLSSFADFTDRVFLPPPGSESHSTPGSESNARRKAFTVGAVLFQPLASSSKSKSKTAANTTPTQNDTNKWLLTRQPYFRNRAPTLRLSLPLSKRTEVSRIPIYTPWTLWDNRFWIRAAATPTLDSNPQPTPESTTNHGQETEIPIVIRPLQQSDLSLVRRIDAVQKRAKKERILCQDGISGSRVPEDTQDNAESDAPAFLAKLSSQAPGQARFTLPVLALDQGEGRECTPLALPTLDLLFPGFPNSGPSSKSWTIRWEWKYKMVDLDSLKLMGLV</sequence>
<dbReference type="CDD" id="cd01992">
    <property type="entry name" value="TilS_N"/>
    <property type="match status" value="1"/>
</dbReference>
<evidence type="ECO:0000313" key="10">
    <source>
        <dbReference type="Proteomes" id="UP001610563"/>
    </source>
</evidence>
<evidence type="ECO:0000256" key="5">
    <source>
        <dbReference type="ARBA" id="ARBA00022840"/>
    </source>
</evidence>
<feature type="domain" description="tRNA(Ile)-lysidine/2-thiocytidine synthase N-terminal" evidence="8">
    <location>
        <begin position="49"/>
        <end position="294"/>
    </location>
</feature>
<dbReference type="HAMAP" id="MF_01161">
    <property type="entry name" value="tRNA_Ile_lys_synt"/>
    <property type="match status" value="1"/>
</dbReference>
<dbReference type="Gene3D" id="3.40.50.620">
    <property type="entry name" value="HUPs"/>
    <property type="match status" value="1"/>
</dbReference>
<keyword evidence="10" id="KW-1185">Reference proteome</keyword>
<name>A0ABR4GMU6_9EURO</name>
<dbReference type="EC" id="6.3.4.19" evidence="1"/>
<feature type="region of interest" description="Disordered" evidence="7">
    <location>
        <begin position="359"/>
        <end position="386"/>
    </location>
</feature>
<dbReference type="Pfam" id="PF01171">
    <property type="entry name" value="ATP_bind_3"/>
    <property type="match status" value="1"/>
</dbReference>
<protein>
    <recommendedName>
        <fullName evidence="1">tRNA(Ile)-lysidine synthetase</fullName>
        <ecNumber evidence="1">6.3.4.19</ecNumber>
    </recommendedName>
</protein>
<organism evidence="9 10">
    <name type="scientific">Aspergillus keveii</name>
    <dbReference type="NCBI Taxonomy" id="714993"/>
    <lineage>
        <taxon>Eukaryota</taxon>
        <taxon>Fungi</taxon>
        <taxon>Dikarya</taxon>
        <taxon>Ascomycota</taxon>
        <taxon>Pezizomycotina</taxon>
        <taxon>Eurotiomycetes</taxon>
        <taxon>Eurotiomycetidae</taxon>
        <taxon>Eurotiales</taxon>
        <taxon>Aspergillaceae</taxon>
        <taxon>Aspergillus</taxon>
        <taxon>Aspergillus subgen. Nidulantes</taxon>
    </lineage>
</organism>
<dbReference type="InterPro" id="IPR012094">
    <property type="entry name" value="tRNA_Ile_lys_synt"/>
</dbReference>
<keyword evidence="4" id="KW-0547">Nucleotide-binding</keyword>
<dbReference type="PANTHER" id="PTHR43033:SF1">
    <property type="entry name" value="TRNA(ILE)-LYSIDINE SYNTHASE-RELATED"/>
    <property type="match status" value="1"/>
</dbReference>
<evidence type="ECO:0000259" key="8">
    <source>
        <dbReference type="Pfam" id="PF01171"/>
    </source>
</evidence>
<accession>A0ABR4GMU6</accession>
<gene>
    <name evidence="9" type="ORF">BJX66DRAFT_331973</name>
</gene>
<dbReference type="PANTHER" id="PTHR43033">
    <property type="entry name" value="TRNA(ILE)-LYSIDINE SYNTHASE-RELATED"/>
    <property type="match status" value="1"/>
</dbReference>
<dbReference type="InterPro" id="IPR012795">
    <property type="entry name" value="tRNA_Ile_lys_synt_N"/>
</dbReference>
<dbReference type="Proteomes" id="UP001610563">
    <property type="component" value="Unassembled WGS sequence"/>
</dbReference>
<feature type="region of interest" description="Disordered" evidence="7">
    <location>
        <begin position="459"/>
        <end position="478"/>
    </location>
</feature>
<keyword evidence="5" id="KW-0067">ATP-binding</keyword>
<dbReference type="InterPro" id="IPR011063">
    <property type="entry name" value="TilS/TtcA_N"/>
</dbReference>
<evidence type="ECO:0000313" key="9">
    <source>
        <dbReference type="EMBL" id="KAL2800394.1"/>
    </source>
</evidence>
<dbReference type="EMBL" id="JBFTWV010000003">
    <property type="protein sequence ID" value="KAL2800394.1"/>
    <property type="molecule type" value="Genomic_DNA"/>
</dbReference>
<comment type="catalytic activity">
    <reaction evidence="6">
        <text>cytidine(34) in tRNA(Ile2) + L-lysine + ATP = lysidine(34) in tRNA(Ile2) + AMP + diphosphate + H(+)</text>
        <dbReference type="Rhea" id="RHEA:43744"/>
        <dbReference type="Rhea" id="RHEA-COMP:10625"/>
        <dbReference type="Rhea" id="RHEA-COMP:10670"/>
        <dbReference type="ChEBI" id="CHEBI:15378"/>
        <dbReference type="ChEBI" id="CHEBI:30616"/>
        <dbReference type="ChEBI" id="CHEBI:32551"/>
        <dbReference type="ChEBI" id="CHEBI:33019"/>
        <dbReference type="ChEBI" id="CHEBI:82748"/>
        <dbReference type="ChEBI" id="CHEBI:83665"/>
        <dbReference type="ChEBI" id="CHEBI:456215"/>
        <dbReference type="EC" id="6.3.4.19"/>
    </reaction>
</comment>
<evidence type="ECO:0000256" key="6">
    <source>
        <dbReference type="ARBA" id="ARBA00048539"/>
    </source>
</evidence>
<dbReference type="SUPFAM" id="SSF52402">
    <property type="entry name" value="Adenine nucleotide alpha hydrolases-like"/>
    <property type="match status" value="1"/>
</dbReference>
<evidence type="ECO:0000256" key="3">
    <source>
        <dbReference type="ARBA" id="ARBA00022694"/>
    </source>
</evidence>
<feature type="compositionally biased region" description="Low complexity" evidence="7">
    <location>
        <begin position="459"/>
        <end position="472"/>
    </location>
</feature>
<dbReference type="InterPro" id="IPR014729">
    <property type="entry name" value="Rossmann-like_a/b/a_fold"/>
</dbReference>
<keyword evidence="3" id="KW-0819">tRNA processing</keyword>
<reference evidence="9 10" key="1">
    <citation type="submission" date="2024-07" db="EMBL/GenBank/DDBJ databases">
        <title>Section-level genome sequencing and comparative genomics of Aspergillus sections Usti and Cavernicolus.</title>
        <authorList>
            <consortium name="Lawrence Berkeley National Laboratory"/>
            <person name="Nybo J.L."/>
            <person name="Vesth T.C."/>
            <person name="Theobald S."/>
            <person name="Frisvad J.C."/>
            <person name="Larsen T.O."/>
            <person name="Kjaerboelling I."/>
            <person name="Rothschild-Mancinelli K."/>
            <person name="Lyhne E.K."/>
            <person name="Kogle M.E."/>
            <person name="Barry K."/>
            <person name="Clum A."/>
            <person name="Na H."/>
            <person name="Ledsgaard L."/>
            <person name="Lin J."/>
            <person name="Lipzen A."/>
            <person name="Kuo A."/>
            <person name="Riley R."/>
            <person name="Mondo S."/>
            <person name="Labutti K."/>
            <person name="Haridas S."/>
            <person name="Pangalinan J."/>
            <person name="Salamov A.A."/>
            <person name="Simmons B.A."/>
            <person name="Magnuson J.K."/>
            <person name="Chen J."/>
            <person name="Drula E."/>
            <person name="Henrissat B."/>
            <person name="Wiebenga A."/>
            <person name="Lubbers R.J."/>
            <person name="Gomes A.C."/>
            <person name="Makela M.R."/>
            <person name="Stajich J."/>
            <person name="Grigoriev I.V."/>
            <person name="Mortensen U.H."/>
            <person name="De Vries R.P."/>
            <person name="Baker S.E."/>
            <person name="Andersen M.R."/>
        </authorList>
    </citation>
    <scope>NUCLEOTIDE SEQUENCE [LARGE SCALE GENOMIC DNA]</scope>
    <source>
        <strain evidence="9 10">CBS 209.92</strain>
    </source>
</reference>
<evidence type="ECO:0000256" key="4">
    <source>
        <dbReference type="ARBA" id="ARBA00022741"/>
    </source>
</evidence>
<evidence type="ECO:0000256" key="1">
    <source>
        <dbReference type="ARBA" id="ARBA00013267"/>
    </source>
</evidence>
<keyword evidence="2" id="KW-0436">Ligase</keyword>
<evidence type="ECO:0000256" key="2">
    <source>
        <dbReference type="ARBA" id="ARBA00022598"/>
    </source>
</evidence>
<comment type="caution">
    <text evidence="9">The sequence shown here is derived from an EMBL/GenBank/DDBJ whole genome shotgun (WGS) entry which is preliminary data.</text>
</comment>